<dbReference type="InterPro" id="IPR050367">
    <property type="entry name" value="APC_superfamily"/>
</dbReference>
<keyword evidence="3 7" id="KW-0812">Transmembrane</keyword>
<feature type="transmembrane region" description="Helical" evidence="7">
    <location>
        <begin position="15"/>
        <end position="41"/>
    </location>
</feature>
<keyword evidence="2" id="KW-1003">Cell membrane</keyword>
<feature type="transmembrane region" description="Helical" evidence="7">
    <location>
        <begin position="280"/>
        <end position="302"/>
    </location>
</feature>
<feature type="transmembrane region" description="Helical" evidence="7">
    <location>
        <begin position="423"/>
        <end position="445"/>
    </location>
</feature>
<feature type="transmembrane region" description="Helical" evidence="7">
    <location>
        <begin position="399"/>
        <end position="417"/>
    </location>
</feature>
<feature type="transmembrane region" description="Helical" evidence="7">
    <location>
        <begin position="335"/>
        <end position="359"/>
    </location>
</feature>
<dbReference type="PANTHER" id="PTHR42770">
    <property type="entry name" value="AMINO ACID TRANSPORTER-RELATED"/>
    <property type="match status" value="1"/>
</dbReference>
<name>A0A4P6JKN6_KTERU</name>
<evidence type="ECO:0000256" key="3">
    <source>
        <dbReference type="ARBA" id="ARBA00022692"/>
    </source>
</evidence>
<evidence type="ECO:0000313" key="8">
    <source>
        <dbReference type="EMBL" id="QBD75216.1"/>
    </source>
</evidence>
<feature type="transmembrane region" description="Helical" evidence="7">
    <location>
        <begin position="237"/>
        <end position="260"/>
    </location>
</feature>
<dbReference type="EMBL" id="CP035758">
    <property type="protein sequence ID" value="QBD75216.1"/>
    <property type="molecule type" value="Genomic_DNA"/>
</dbReference>
<sequence>MYFLSTPQLRPGKSLTIFGIAGSTIAQIAPAFSFYFGMAVIAAGAGIGAPLVILVAAIAMTIVGFSVAAFAQKHPSNGSLVTFLGLSFGGVIGTATAVLFTAAYILLLASVMLVVGGWVADSLQSFYNIQISWIPLTIIFTVIAWFLTISGIDRSTRVATAAMIIEVAILLLVSIFVIVNPPAQLSAAPFLPSSISNGLEGLGLGFPLAVFLFIGFENSVALAEESEQPQRNIPRAVLTSIGLMGLLYLIVAYCTVEGFGNNAAALAKSSIPFMDLAQKYLGGLAVLAALAGFTSAAGTLLAGSNNLSRVIFNSAREGLFPAPLAQVSKRFGTPIVALTIPAILALAIALIVGIGSGGWLTGYSYVSSLGSIPLIIIYGAINVAVIFYKPLGLSPLRRYVLPVIGLISIAIPFWALIQPGQPAPVNLFPWIVLVLLILALLYSWWKVKTDPALPSRIGATGPGALAEESFVETTVTASSVTNEEEVSESGSSLAASAATQPEESAEVDKQATEAKELVQVAEAPQADQEDDEQELAKVAEAPQADQEGDAQEPDSAGTKDKAAQSE</sequence>
<feature type="transmembrane region" description="Helical" evidence="7">
    <location>
        <begin position="365"/>
        <end position="387"/>
    </location>
</feature>
<dbReference type="KEGG" id="kbs:EPA93_04085"/>
<protein>
    <submittedName>
        <fullName evidence="8">Amino acid permease</fullName>
    </submittedName>
</protein>
<keyword evidence="9" id="KW-1185">Reference proteome</keyword>
<gene>
    <name evidence="8" type="ORF">EPA93_04085</name>
</gene>
<evidence type="ECO:0000256" key="6">
    <source>
        <dbReference type="SAM" id="MobiDB-lite"/>
    </source>
</evidence>
<dbReference type="GO" id="GO:0022857">
    <property type="term" value="F:transmembrane transporter activity"/>
    <property type="evidence" value="ECO:0007669"/>
    <property type="project" value="InterPro"/>
</dbReference>
<dbReference type="PANTHER" id="PTHR42770:SF7">
    <property type="entry name" value="MEMBRANE PROTEIN"/>
    <property type="match status" value="1"/>
</dbReference>
<feature type="transmembrane region" description="Helical" evidence="7">
    <location>
        <begin position="83"/>
        <end position="107"/>
    </location>
</feature>
<dbReference type="GO" id="GO:0005886">
    <property type="term" value="C:plasma membrane"/>
    <property type="evidence" value="ECO:0007669"/>
    <property type="project" value="UniProtKB-SubCell"/>
</dbReference>
<keyword evidence="4 7" id="KW-1133">Transmembrane helix</keyword>
<evidence type="ECO:0000256" key="7">
    <source>
        <dbReference type="SAM" id="Phobius"/>
    </source>
</evidence>
<proteinExistence type="predicted"/>
<dbReference type="OrthoDB" id="9762947at2"/>
<feature type="compositionally biased region" description="Basic and acidic residues" evidence="6">
    <location>
        <begin position="557"/>
        <end position="566"/>
    </location>
</feature>
<evidence type="ECO:0000256" key="1">
    <source>
        <dbReference type="ARBA" id="ARBA00004651"/>
    </source>
</evidence>
<organism evidence="8 9">
    <name type="scientific">Ktedonosporobacter rubrisoli</name>
    <dbReference type="NCBI Taxonomy" id="2509675"/>
    <lineage>
        <taxon>Bacteria</taxon>
        <taxon>Bacillati</taxon>
        <taxon>Chloroflexota</taxon>
        <taxon>Ktedonobacteria</taxon>
        <taxon>Ktedonobacterales</taxon>
        <taxon>Ktedonosporobacteraceae</taxon>
        <taxon>Ktedonosporobacter</taxon>
    </lineage>
</organism>
<keyword evidence="5 7" id="KW-0472">Membrane</keyword>
<evidence type="ECO:0000256" key="4">
    <source>
        <dbReference type="ARBA" id="ARBA00022989"/>
    </source>
</evidence>
<feature type="transmembrane region" description="Helical" evidence="7">
    <location>
        <begin position="199"/>
        <end position="216"/>
    </location>
</feature>
<dbReference type="InterPro" id="IPR002293">
    <property type="entry name" value="AA/rel_permease1"/>
</dbReference>
<feature type="transmembrane region" description="Helical" evidence="7">
    <location>
        <begin position="127"/>
        <end position="147"/>
    </location>
</feature>
<feature type="region of interest" description="Disordered" evidence="6">
    <location>
        <begin position="476"/>
        <end position="566"/>
    </location>
</feature>
<reference evidence="8 9" key="1">
    <citation type="submission" date="2019-01" db="EMBL/GenBank/DDBJ databases">
        <title>Ktedonosporobacter rubrisoli SCAWS-G2.</title>
        <authorList>
            <person name="Huang Y."/>
            <person name="Yan B."/>
        </authorList>
    </citation>
    <scope>NUCLEOTIDE SEQUENCE [LARGE SCALE GENOMIC DNA]</scope>
    <source>
        <strain evidence="8 9">SCAWS-G2</strain>
    </source>
</reference>
<evidence type="ECO:0000313" key="9">
    <source>
        <dbReference type="Proteomes" id="UP000290365"/>
    </source>
</evidence>
<feature type="transmembrane region" description="Helical" evidence="7">
    <location>
        <begin position="159"/>
        <end position="179"/>
    </location>
</feature>
<evidence type="ECO:0000256" key="2">
    <source>
        <dbReference type="ARBA" id="ARBA00022475"/>
    </source>
</evidence>
<feature type="compositionally biased region" description="Low complexity" evidence="6">
    <location>
        <begin position="488"/>
        <end position="499"/>
    </location>
</feature>
<evidence type="ECO:0000256" key="5">
    <source>
        <dbReference type="ARBA" id="ARBA00023136"/>
    </source>
</evidence>
<feature type="transmembrane region" description="Helical" evidence="7">
    <location>
        <begin position="47"/>
        <end position="71"/>
    </location>
</feature>
<dbReference type="Proteomes" id="UP000290365">
    <property type="component" value="Chromosome"/>
</dbReference>
<dbReference type="AlphaFoldDB" id="A0A4P6JKN6"/>
<feature type="compositionally biased region" description="Basic and acidic residues" evidence="6">
    <location>
        <begin position="506"/>
        <end position="516"/>
    </location>
</feature>
<comment type="subcellular location">
    <subcellularLocation>
        <location evidence="1">Cell membrane</location>
        <topology evidence="1">Multi-pass membrane protein</topology>
    </subcellularLocation>
</comment>
<dbReference type="Pfam" id="PF13520">
    <property type="entry name" value="AA_permease_2"/>
    <property type="match status" value="1"/>
</dbReference>
<dbReference type="Gene3D" id="1.20.1740.10">
    <property type="entry name" value="Amino acid/polyamine transporter I"/>
    <property type="match status" value="1"/>
</dbReference>
<accession>A0A4P6JKN6</accession>